<name>A0ABS6AWD3_9NOCA</name>
<dbReference type="Proteomes" id="UP000733379">
    <property type="component" value="Unassembled WGS sequence"/>
</dbReference>
<feature type="domain" description="Transposase IS116/IS110/IS902 C-terminal" evidence="2">
    <location>
        <begin position="3"/>
        <end position="32"/>
    </location>
</feature>
<sequence length="41" mass="4610">MDVSSGDHKRHRLSRTGNRKINRVLHIMAIVQQCGHGSGRT</sequence>
<evidence type="ECO:0000256" key="1">
    <source>
        <dbReference type="SAM" id="MobiDB-lite"/>
    </source>
</evidence>
<dbReference type="Pfam" id="PF02371">
    <property type="entry name" value="Transposase_20"/>
    <property type="match status" value="1"/>
</dbReference>
<evidence type="ECO:0000313" key="4">
    <source>
        <dbReference type="Proteomes" id="UP000733379"/>
    </source>
</evidence>
<protein>
    <submittedName>
        <fullName evidence="3">IS110 family transposase</fullName>
    </submittedName>
</protein>
<evidence type="ECO:0000313" key="3">
    <source>
        <dbReference type="EMBL" id="MBU3062334.1"/>
    </source>
</evidence>
<feature type="compositionally biased region" description="Basic residues" evidence="1">
    <location>
        <begin position="8"/>
        <end position="20"/>
    </location>
</feature>
<comment type="caution">
    <text evidence="3">The sequence shown here is derived from an EMBL/GenBank/DDBJ whole genome shotgun (WGS) entry which is preliminary data.</text>
</comment>
<evidence type="ECO:0000259" key="2">
    <source>
        <dbReference type="Pfam" id="PF02371"/>
    </source>
</evidence>
<dbReference type="InterPro" id="IPR003346">
    <property type="entry name" value="Transposase_20"/>
</dbReference>
<gene>
    <name evidence="3" type="ORF">KO481_12455</name>
</gene>
<dbReference type="EMBL" id="JAHKNI010000003">
    <property type="protein sequence ID" value="MBU3062334.1"/>
    <property type="molecule type" value="Genomic_DNA"/>
</dbReference>
<proteinExistence type="predicted"/>
<feature type="region of interest" description="Disordered" evidence="1">
    <location>
        <begin position="1"/>
        <end position="20"/>
    </location>
</feature>
<accession>A0ABS6AWD3</accession>
<keyword evidence="4" id="KW-1185">Reference proteome</keyword>
<organism evidence="3 4">
    <name type="scientific">Nocardia albiluteola</name>
    <dbReference type="NCBI Taxonomy" id="2842303"/>
    <lineage>
        <taxon>Bacteria</taxon>
        <taxon>Bacillati</taxon>
        <taxon>Actinomycetota</taxon>
        <taxon>Actinomycetes</taxon>
        <taxon>Mycobacteriales</taxon>
        <taxon>Nocardiaceae</taxon>
        <taxon>Nocardia</taxon>
    </lineage>
</organism>
<reference evidence="3 4" key="1">
    <citation type="submission" date="2021-06" db="EMBL/GenBank/DDBJ databases">
        <title>Actinomycetes sequencing.</title>
        <authorList>
            <person name="Shan Q."/>
        </authorList>
    </citation>
    <scope>NUCLEOTIDE SEQUENCE [LARGE SCALE GENOMIC DNA]</scope>
    <source>
        <strain evidence="3 4">NEAU-G5</strain>
    </source>
</reference>